<keyword evidence="3" id="KW-1185">Reference proteome</keyword>
<evidence type="ECO:0000313" key="3">
    <source>
        <dbReference type="Proteomes" id="UP000652198"/>
    </source>
</evidence>
<sequence length="159" mass="17674">MKKFLLMGFVSAMCWMSVAQAADAGVPRFEDFAVNDTFAGKAAKVRLVSADDKEYATRIREASRQKPNFAGHYVLASWGCGTSCVSTVVIDAKTGRVTWLPFTVCCWDVDVQEPIEFRRDSRLLVVHGSRNEEGGGTYYYALDKDSFKLVKVVEKAAKN</sequence>
<dbReference type="EMBL" id="WOEY01000051">
    <property type="protein sequence ID" value="NPT42065.1"/>
    <property type="molecule type" value="Genomic_DNA"/>
</dbReference>
<protein>
    <recommendedName>
        <fullName evidence="4">Lipoprotein</fullName>
    </recommendedName>
</protein>
<gene>
    <name evidence="2" type="ORF">GNZ12_12190</name>
</gene>
<feature type="signal peptide" evidence="1">
    <location>
        <begin position="1"/>
        <end position="21"/>
    </location>
</feature>
<dbReference type="Proteomes" id="UP000652198">
    <property type="component" value="Unassembled WGS sequence"/>
</dbReference>
<evidence type="ECO:0008006" key="4">
    <source>
        <dbReference type="Google" id="ProtNLM"/>
    </source>
</evidence>
<name>A0ABX2BM95_9BURK</name>
<dbReference type="RefSeq" id="WP_172310581.1">
    <property type="nucleotide sequence ID" value="NZ_WOEY01000051.1"/>
</dbReference>
<keyword evidence="1" id="KW-0732">Signal</keyword>
<organism evidence="2 3">
    <name type="scientific">Paraburkholderia solitsugae</name>
    <dbReference type="NCBI Taxonomy" id="2675748"/>
    <lineage>
        <taxon>Bacteria</taxon>
        <taxon>Pseudomonadati</taxon>
        <taxon>Pseudomonadota</taxon>
        <taxon>Betaproteobacteria</taxon>
        <taxon>Burkholderiales</taxon>
        <taxon>Burkholderiaceae</taxon>
        <taxon>Paraburkholderia</taxon>
    </lineage>
</organism>
<accession>A0ABX2BM95</accession>
<comment type="caution">
    <text evidence="2">The sequence shown here is derived from an EMBL/GenBank/DDBJ whole genome shotgun (WGS) entry which is preliminary data.</text>
</comment>
<evidence type="ECO:0000256" key="1">
    <source>
        <dbReference type="SAM" id="SignalP"/>
    </source>
</evidence>
<evidence type="ECO:0000313" key="2">
    <source>
        <dbReference type="EMBL" id="NPT42065.1"/>
    </source>
</evidence>
<reference evidence="2 3" key="1">
    <citation type="submission" date="2019-11" db="EMBL/GenBank/DDBJ databases">
        <title>Metabolism of dissolved organic matter in forest soils.</title>
        <authorList>
            <person name="Cyle K.T."/>
            <person name="Wilhelm R.C."/>
            <person name="Martinez C.E."/>
        </authorList>
    </citation>
    <scope>NUCLEOTIDE SEQUENCE [LARGE SCALE GENOMIC DNA]</scope>
    <source>
        <strain evidence="2 3">1N</strain>
    </source>
</reference>
<feature type="chain" id="PRO_5047544442" description="Lipoprotein" evidence="1">
    <location>
        <begin position="22"/>
        <end position="159"/>
    </location>
</feature>
<proteinExistence type="predicted"/>